<reference evidence="2" key="1">
    <citation type="submission" date="2016-10" db="EMBL/GenBank/DDBJ databases">
        <authorList>
            <person name="Varghese N."/>
            <person name="Submissions S."/>
        </authorList>
    </citation>
    <scope>NUCLEOTIDE SEQUENCE [LARGE SCALE GENOMIC DNA]</scope>
    <source>
        <strain evidence="2">CGMCC 1.6963</strain>
    </source>
</reference>
<name>A0A1H9WPV7_9MICO</name>
<dbReference type="EMBL" id="FOHB01000005">
    <property type="protein sequence ID" value="SES35976.1"/>
    <property type="molecule type" value="Genomic_DNA"/>
</dbReference>
<keyword evidence="2" id="KW-1185">Reference proteome</keyword>
<accession>A0A1H9WPV7</accession>
<evidence type="ECO:0000313" key="1">
    <source>
        <dbReference type="EMBL" id="SES35976.1"/>
    </source>
</evidence>
<dbReference type="Proteomes" id="UP000199019">
    <property type="component" value="Unassembled WGS sequence"/>
</dbReference>
<protein>
    <submittedName>
        <fullName evidence="1">Uncharacterized protein</fullName>
    </submittedName>
</protein>
<organism evidence="1 2">
    <name type="scientific">Pedococcus cremeus</name>
    <dbReference type="NCBI Taxonomy" id="587636"/>
    <lineage>
        <taxon>Bacteria</taxon>
        <taxon>Bacillati</taxon>
        <taxon>Actinomycetota</taxon>
        <taxon>Actinomycetes</taxon>
        <taxon>Micrococcales</taxon>
        <taxon>Intrasporangiaceae</taxon>
        <taxon>Pedococcus</taxon>
    </lineage>
</organism>
<dbReference type="AlphaFoldDB" id="A0A1H9WPV7"/>
<gene>
    <name evidence="1" type="ORF">SAMN05216199_3097</name>
</gene>
<evidence type="ECO:0000313" key="2">
    <source>
        <dbReference type="Proteomes" id="UP000199019"/>
    </source>
</evidence>
<proteinExistence type="predicted"/>
<dbReference type="STRING" id="587636.SAMN05216199_3097"/>
<dbReference type="RefSeq" id="WP_143056240.1">
    <property type="nucleotide sequence ID" value="NZ_FOHB01000005.1"/>
</dbReference>
<sequence>MPRADSTHDPIRERVRAEHPCDNPEVLAVPVAEAAQTRAARLPEPVAPGEA</sequence>